<evidence type="ECO:0000313" key="3">
    <source>
        <dbReference type="EMBL" id="NME72124.1"/>
    </source>
</evidence>
<dbReference type="InterPro" id="IPR001509">
    <property type="entry name" value="Epimerase_deHydtase"/>
</dbReference>
<evidence type="ECO:0000259" key="2">
    <source>
        <dbReference type="Pfam" id="PF01370"/>
    </source>
</evidence>
<reference evidence="3 4" key="1">
    <citation type="submission" date="2020-04" db="EMBL/GenBank/DDBJ databases">
        <title>Flammeovirga sp. SR4, a novel species isolated from seawater.</title>
        <authorList>
            <person name="Wang X."/>
        </authorList>
    </citation>
    <scope>NUCLEOTIDE SEQUENCE [LARGE SCALE GENOMIC DNA]</scope>
    <source>
        <strain evidence="3 4">ATCC 23126</strain>
    </source>
</reference>
<dbReference type="InterPro" id="IPR050425">
    <property type="entry name" value="NAD(P)_dehydrat-like"/>
</dbReference>
<protein>
    <submittedName>
        <fullName evidence="3">NAD-dependent epimerase/dehydratase family protein</fullName>
    </submittedName>
</protein>
<dbReference type="InterPro" id="IPR036291">
    <property type="entry name" value="NAD(P)-bd_dom_sf"/>
</dbReference>
<gene>
    <name evidence="3" type="ORF">HHU12_29450</name>
</gene>
<dbReference type="GO" id="GO:0016616">
    <property type="term" value="F:oxidoreductase activity, acting on the CH-OH group of donors, NAD or NADP as acceptor"/>
    <property type="evidence" value="ECO:0007669"/>
    <property type="project" value="TreeGrafter"/>
</dbReference>
<dbReference type="PANTHER" id="PTHR10366">
    <property type="entry name" value="NAD DEPENDENT EPIMERASE/DEHYDRATASE"/>
    <property type="match status" value="1"/>
</dbReference>
<keyword evidence="1" id="KW-0560">Oxidoreductase</keyword>
<dbReference type="Gene3D" id="3.40.50.720">
    <property type="entry name" value="NAD(P)-binding Rossmann-like Domain"/>
    <property type="match status" value="1"/>
</dbReference>
<dbReference type="FunFam" id="3.40.50.720:FF:000336">
    <property type="entry name" value="Aldehyde reductase"/>
    <property type="match status" value="1"/>
</dbReference>
<dbReference type="Pfam" id="PF01370">
    <property type="entry name" value="Epimerase"/>
    <property type="match status" value="1"/>
</dbReference>
<dbReference type="SUPFAM" id="SSF51735">
    <property type="entry name" value="NAD(P)-binding Rossmann-fold domains"/>
    <property type="match status" value="1"/>
</dbReference>
<comment type="caution">
    <text evidence="3">The sequence shown here is derived from an EMBL/GenBank/DDBJ whole genome shotgun (WGS) entry which is preliminary data.</text>
</comment>
<organism evidence="3 4">
    <name type="scientific">Flammeovirga aprica JL-4</name>
    <dbReference type="NCBI Taxonomy" id="694437"/>
    <lineage>
        <taxon>Bacteria</taxon>
        <taxon>Pseudomonadati</taxon>
        <taxon>Bacteroidota</taxon>
        <taxon>Cytophagia</taxon>
        <taxon>Cytophagales</taxon>
        <taxon>Flammeovirgaceae</taxon>
        <taxon>Flammeovirga</taxon>
    </lineage>
</organism>
<dbReference type="RefSeq" id="WP_169660318.1">
    <property type="nucleotide sequence ID" value="NZ_JABANE010000136.1"/>
</dbReference>
<keyword evidence="4" id="KW-1185">Reference proteome</keyword>
<dbReference type="Proteomes" id="UP000576082">
    <property type="component" value="Unassembled WGS sequence"/>
</dbReference>
<dbReference type="EMBL" id="JABANE010000136">
    <property type="protein sequence ID" value="NME72124.1"/>
    <property type="molecule type" value="Genomic_DNA"/>
</dbReference>
<accession>A0A7X9S0K2</accession>
<evidence type="ECO:0000313" key="4">
    <source>
        <dbReference type="Proteomes" id="UP000576082"/>
    </source>
</evidence>
<proteinExistence type="predicted"/>
<sequence>MVNIDKTKPVMITGATGYVAGRIVEKLLKYGLMVHAPVRNPDNAVKLKYLNAIAAQSEGSIKFFKADLLTPGSYDEAMKGCELVFHTASPFVTSVKDAKKDLVDPALKGTENVLNTVNKTYSVKRVVLTSSCVAIIGDAKDLRDVPNQIADETIWNSTSSVNHQPYNYSKTVAEKKAWKMNKEQDRWDMVVINPSFVLGPGINPTSTSESFNIMKQLGDGSMKMGAPGLHIGIVDVRDLATAHFNAGFTPEAEGRHIISNESYTILQMADFLREKYGNAFPLPKNELPKWLVWLVGPMQGIPRKMVAKNFGYKWLVDNTKSKEKLGMKYRNASTTLNDFFGQLVDNGVFSK</sequence>
<name>A0A7X9S0K2_9BACT</name>
<feature type="domain" description="NAD-dependent epimerase/dehydratase" evidence="2">
    <location>
        <begin position="10"/>
        <end position="243"/>
    </location>
</feature>
<dbReference type="AlphaFoldDB" id="A0A7X9S0K2"/>
<evidence type="ECO:0000256" key="1">
    <source>
        <dbReference type="ARBA" id="ARBA00023002"/>
    </source>
</evidence>
<dbReference type="PANTHER" id="PTHR10366:SF812">
    <property type="entry name" value="VPS9 DOMAIN-CONTAINING PROTEIN"/>
    <property type="match status" value="1"/>
</dbReference>